<organism evidence="1 2">
    <name type="scientific">Archaeoglobus veneficus (strain DSM 11195 / SNP6)</name>
    <dbReference type="NCBI Taxonomy" id="693661"/>
    <lineage>
        <taxon>Archaea</taxon>
        <taxon>Methanobacteriati</taxon>
        <taxon>Methanobacteriota</taxon>
        <taxon>Archaeoglobi</taxon>
        <taxon>Archaeoglobales</taxon>
        <taxon>Archaeoglobaceae</taxon>
        <taxon>Archaeoglobus</taxon>
    </lineage>
</organism>
<evidence type="ECO:0000313" key="2">
    <source>
        <dbReference type="Proteomes" id="UP000008136"/>
    </source>
</evidence>
<dbReference type="EMBL" id="CP002588">
    <property type="protein sequence ID" value="AEA46506.1"/>
    <property type="molecule type" value="Genomic_DNA"/>
</dbReference>
<dbReference type="AlphaFoldDB" id="F2KPZ9"/>
<dbReference type="Pfam" id="PF03683">
    <property type="entry name" value="UPF0175"/>
    <property type="match status" value="1"/>
</dbReference>
<proteinExistence type="predicted"/>
<evidence type="ECO:0008006" key="3">
    <source>
        <dbReference type="Google" id="ProtNLM"/>
    </source>
</evidence>
<reference evidence="1 2" key="1">
    <citation type="submission" date="2011-03" db="EMBL/GenBank/DDBJ databases">
        <title>The complete genome of Archaeoglobus veneficus SNP6.</title>
        <authorList>
            <consortium name="US DOE Joint Genome Institute (JGI-PGF)"/>
            <person name="Lucas S."/>
            <person name="Copeland A."/>
            <person name="Lapidus A."/>
            <person name="Bruce D."/>
            <person name="Goodwin L."/>
            <person name="Pitluck S."/>
            <person name="Kyrpides N."/>
            <person name="Mavromatis K."/>
            <person name="Pagani I."/>
            <person name="Ivanova N."/>
            <person name="Mikhailova N."/>
            <person name="Lu M."/>
            <person name="Detter J.C."/>
            <person name="Tapia R."/>
            <person name="Han C."/>
            <person name="Land M."/>
            <person name="Hauser L."/>
            <person name="Markowitz V."/>
            <person name="Cheng J.-F."/>
            <person name="Hugenholtz P."/>
            <person name="Woyke T."/>
            <person name="Wu D."/>
            <person name="Spring S."/>
            <person name="Brambilla E."/>
            <person name="Klenk H.-P."/>
            <person name="Eisen J.A."/>
        </authorList>
    </citation>
    <scope>NUCLEOTIDE SEQUENCE [LARGE SCALE GENOMIC DNA]</scope>
    <source>
        <strain>SNP6</strain>
    </source>
</reference>
<keyword evidence="2" id="KW-1185">Reference proteome</keyword>
<dbReference type="InterPro" id="IPR005368">
    <property type="entry name" value="UPF0175"/>
</dbReference>
<accession>F2KPZ9</accession>
<dbReference type="GeneID" id="10393570"/>
<dbReference type="Gene3D" id="1.10.1220.10">
    <property type="entry name" value="Met repressor-like"/>
    <property type="match status" value="1"/>
</dbReference>
<name>F2KPZ9_ARCVS</name>
<evidence type="ECO:0000313" key="1">
    <source>
        <dbReference type="EMBL" id="AEA46506.1"/>
    </source>
</evidence>
<dbReference type="GO" id="GO:0006355">
    <property type="term" value="P:regulation of DNA-templated transcription"/>
    <property type="evidence" value="ECO:0007669"/>
    <property type="project" value="InterPro"/>
</dbReference>
<dbReference type="InterPro" id="IPR013321">
    <property type="entry name" value="Arc_rbn_hlx_hlx"/>
</dbReference>
<protein>
    <recommendedName>
        <fullName evidence="3">Ribbon-helix-helix protein CopG domain-containing protein</fullName>
    </recommendedName>
</protein>
<sequence length="97" mass="11336">MKVKTIRLREDRIIEIDRIAKEEGKQPSEVLREIIEKGLREYKIEKAIEKYQRGLISQGAAAEEAGLTLQEFHQELRRRGYTLRLDVGLIETELTDL</sequence>
<dbReference type="RefSeq" id="WP_013683180.1">
    <property type="nucleotide sequence ID" value="NC_015320.1"/>
</dbReference>
<dbReference type="OrthoDB" id="377228at2157"/>
<dbReference type="STRING" id="693661.Arcve_0474"/>
<dbReference type="HOGENOM" id="CLU_175991_1_0_2"/>
<gene>
    <name evidence="1" type="ordered locus">Arcve_0474</name>
</gene>
<dbReference type="Proteomes" id="UP000008136">
    <property type="component" value="Chromosome"/>
</dbReference>
<dbReference type="eggNOG" id="arCOG04629">
    <property type="taxonomic scope" value="Archaea"/>
</dbReference>
<dbReference type="KEGG" id="ave:Arcve_0474"/>